<keyword evidence="3" id="KW-1185">Reference proteome</keyword>
<protein>
    <submittedName>
        <fullName evidence="4">Activating signal cointegrator 1 complex subunit 2 homolog</fullName>
    </submittedName>
</protein>
<name>A0A183TUP9_SCHSO</name>
<dbReference type="AlphaFoldDB" id="A0A183TUP9"/>
<gene>
    <name evidence="2" type="ORF">SSLN_LOCUS20197</name>
</gene>
<dbReference type="Proteomes" id="UP000275846">
    <property type="component" value="Unassembled WGS sequence"/>
</dbReference>
<evidence type="ECO:0000313" key="4">
    <source>
        <dbReference type="WBParaSite" id="SSLN_0002094401-mRNA-1"/>
    </source>
</evidence>
<evidence type="ECO:0000313" key="2">
    <source>
        <dbReference type="EMBL" id="VDM06583.1"/>
    </source>
</evidence>
<dbReference type="WBParaSite" id="SSLN_0002094401-mRNA-1">
    <property type="protein sequence ID" value="SSLN_0002094401-mRNA-1"/>
    <property type="gene ID" value="SSLN_0002094401"/>
</dbReference>
<dbReference type="EMBL" id="UYSU01054143">
    <property type="protein sequence ID" value="VDM06583.1"/>
    <property type="molecule type" value="Genomic_DNA"/>
</dbReference>
<organism evidence="4">
    <name type="scientific">Schistocephalus solidus</name>
    <name type="common">Tapeworm</name>
    <dbReference type="NCBI Taxonomy" id="70667"/>
    <lineage>
        <taxon>Eukaryota</taxon>
        <taxon>Metazoa</taxon>
        <taxon>Spiralia</taxon>
        <taxon>Lophotrochozoa</taxon>
        <taxon>Platyhelminthes</taxon>
        <taxon>Cestoda</taxon>
        <taxon>Eucestoda</taxon>
        <taxon>Diphyllobothriidea</taxon>
        <taxon>Diphyllobothriidae</taxon>
        <taxon>Schistocephalus</taxon>
    </lineage>
</organism>
<reference evidence="4" key="1">
    <citation type="submission" date="2016-06" db="UniProtKB">
        <authorList>
            <consortium name="WormBaseParasite"/>
        </authorList>
    </citation>
    <scope>IDENTIFICATION</scope>
</reference>
<dbReference type="STRING" id="70667.A0A183TUP9"/>
<sequence>MGCQRLLCKTEIEMQLQLYFVLVTALVLGTWMEVGADGDDSGSVGYGQRKQNYKPQYQPQYKPQYQPQYKPQYQPQYKPQYQPQYKPQYQPQYKPQYQPQYKPQYQPQRDHKELGKPQNDDSKDN</sequence>
<feature type="compositionally biased region" description="Low complexity" evidence="1">
    <location>
        <begin position="41"/>
        <end position="107"/>
    </location>
</feature>
<feature type="compositionally biased region" description="Basic and acidic residues" evidence="1">
    <location>
        <begin position="108"/>
        <end position="125"/>
    </location>
</feature>
<evidence type="ECO:0000313" key="3">
    <source>
        <dbReference type="Proteomes" id="UP000275846"/>
    </source>
</evidence>
<evidence type="ECO:0000256" key="1">
    <source>
        <dbReference type="SAM" id="MobiDB-lite"/>
    </source>
</evidence>
<accession>A0A183TUP9</accession>
<feature type="region of interest" description="Disordered" evidence="1">
    <location>
        <begin position="38"/>
        <end position="125"/>
    </location>
</feature>
<reference evidence="2 3" key="2">
    <citation type="submission" date="2018-11" db="EMBL/GenBank/DDBJ databases">
        <authorList>
            <consortium name="Pathogen Informatics"/>
        </authorList>
    </citation>
    <scope>NUCLEOTIDE SEQUENCE [LARGE SCALE GENOMIC DNA]</scope>
    <source>
        <strain evidence="2 3">NST_G2</strain>
    </source>
</reference>
<proteinExistence type="predicted"/>